<dbReference type="EMBL" id="CAJVCH010533306">
    <property type="protein sequence ID" value="CAG7824568.1"/>
    <property type="molecule type" value="Genomic_DNA"/>
</dbReference>
<dbReference type="AlphaFoldDB" id="A0A8J2L3X9"/>
<dbReference type="Proteomes" id="UP000708208">
    <property type="component" value="Unassembled WGS sequence"/>
</dbReference>
<sequence>MVHVRGSQLPTCTAYFYTGIEVWLLVAAQTEEFNPSLAFSSYTQGLTEFFSAHSNLCASTCSALYTCLIQQFQASSTVKDR</sequence>
<protein>
    <submittedName>
        <fullName evidence="1">Uncharacterized protein</fullName>
    </submittedName>
</protein>
<reference evidence="1" key="1">
    <citation type="submission" date="2021-06" db="EMBL/GenBank/DDBJ databases">
        <authorList>
            <person name="Hodson N. C."/>
            <person name="Mongue J. A."/>
            <person name="Jaron S. K."/>
        </authorList>
    </citation>
    <scope>NUCLEOTIDE SEQUENCE</scope>
</reference>
<comment type="caution">
    <text evidence="1">The sequence shown here is derived from an EMBL/GenBank/DDBJ whole genome shotgun (WGS) entry which is preliminary data.</text>
</comment>
<evidence type="ECO:0000313" key="1">
    <source>
        <dbReference type="EMBL" id="CAG7824568.1"/>
    </source>
</evidence>
<keyword evidence="2" id="KW-1185">Reference proteome</keyword>
<gene>
    <name evidence="1" type="ORF">AFUS01_LOCUS34717</name>
</gene>
<proteinExistence type="predicted"/>
<organism evidence="1 2">
    <name type="scientific">Allacma fusca</name>
    <dbReference type="NCBI Taxonomy" id="39272"/>
    <lineage>
        <taxon>Eukaryota</taxon>
        <taxon>Metazoa</taxon>
        <taxon>Ecdysozoa</taxon>
        <taxon>Arthropoda</taxon>
        <taxon>Hexapoda</taxon>
        <taxon>Collembola</taxon>
        <taxon>Symphypleona</taxon>
        <taxon>Sminthuridae</taxon>
        <taxon>Allacma</taxon>
    </lineage>
</organism>
<accession>A0A8J2L3X9</accession>
<evidence type="ECO:0000313" key="2">
    <source>
        <dbReference type="Proteomes" id="UP000708208"/>
    </source>
</evidence>
<name>A0A8J2L3X9_9HEXA</name>